<dbReference type="EMBL" id="KQ460077">
    <property type="protein sequence ID" value="KPJ17870.1"/>
    <property type="molecule type" value="Genomic_DNA"/>
</dbReference>
<evidence type="ECO:0008006" key="4">
    <source>
        <dbReference type="Google" id="ProtNLM"/>
    </source>
</evidence>
<evidence type="ECO:0000313" key="2">
    <source>
        <dbReference type="EMBL" id="KPJ17870.1"/>
    </source>
</evidence>
<dbReference type="InParanoid" id="A0A0N1IPZ6"/>
<evidence type="ECO:0000313" key="3">
    <source>
        <dbReference type="Proteomes" id="UP000053240"/>
    </source>
</evidence>
<evidence type="ECO:0000256" key="1">
    <source>
        <dbReference type="SAM" id="SignalP"/>
    </source>
</evidence>
<protein>
    <recommendedName>
        <fullName evidence="4">Secreted protein</fullName>
    </recommendedName>
</protein>
<proteinExistence type="predicted"/>
<gene>
    <name evidence="2" type="ORF">RR48_04011</name>
</gene>
<feature type="chain" id="PRO_5005874214" description="Secreted protein" evidence="1">
    <location>
        <begin position="22"/>
        <end position="83"/>
    </location>
</feature>
<reference evidence="2 3" key="1">
    <citation type="journal article" date="2015" name="Nat. Commun.">
        <title>Outbred genome sequencing and CRISPR/Cas9 gene editing in butterflies.</title>
        <authorList>
            <person name="Li X."/>
            <person name="Fan D."/>
            <person name="Zhang W."/>
            <person name="Liu G."/>
            <person name="Zhang L."/>
            <person name="Zhao L."/>
            <person name="Fang X."/>
            <person name="Chen L."/>
            <person name="Dong Y."/>
            <person name="Chen Y."/>
            <person name="Ding Y."/>
            <person name="Zhao R."/>
            <person name="Feng M."/>
            <person name="Zhu Y."/>
            <person name="Feng Y."/>
            <person name="Jiang X."/>
            <person name="Zhu D."/>
            <person name="Xiang H."/>
            <person name="Feng X."/>
            <person name="Li S."/>
            <person name="Wang J."/>
            <person name="Zhang G."/>
            <person name="Kronforst M.R."/>
            <person name="Wang W."/>
        </authorList>
    </citation>
    <scope>NUCLEOTIDE SEQUENCE [LARGE SCALE GENOMIC DNA]</scope>
    <source>
        <strain evidence="2">Ya'a_city_454_Pm</strain>
        <tissue evidence="2">Whole body</tissue>
    </source>
</reference>
<feature type="signal peptide" evidence="1">
    <location>
        <begin position="1"/>
        <end position="21"/>
    </location>
</feature>
<dbReference type="AlphaFoldDB" id="A0A0N1IPZ6"/>
<sequence length="83" mass="8645">MILKSCVLNIVCIVWVPGAERARACAAPPRPAARPGTAAAISMFPRGGDDGYKLCSVVYRATGRCLDRFALAATAAPRALAAQ</sequence>
<name>A0A0N1IPZ6_PAPMA</name>
<organism evidence="2 3">
    <name type="scientific">Papilio machaon</name>
    <name type="common">Old World swallowtail butterfly</name>
    <dbReference type="NCBI Taxonomy" id="76193"/>
    <lineage>
        <taxon>Eukaryota</taxon>
        <taxon>Metazoa</taxon>
        <taxon>Ecdysozoa</taxon>
        <taxon>Arthropoda</taxon>
        <taxon>Hexapoda</taxon>
        <taxon>Insecta</taxon>
        <taxon>Pterygota</taxon>
        <taxon>Neoptera</taxon>
        <taxon>Endopterygota</taxon>
        <taxon>Lepidoptera</taxon>
        <taxon>Glossata</taxon>
        <taxon>Ditrysia</taxon>
        <taxon>Papilionoidea</taxon>
        <taxon>Papilionidae</taxon>
        <taxon>Papilioninae</taxon>
        <taxon>Papilio</taxon>
    </lineage>
</organism>
<keyword evidence="3" id="KW-1185">Reference proteome</keyword>
<dbReference type="Proteomes" id="UP000053240">
    <property type="component" value="Unassembled WGS sequence"/>
</dbReference>
<accession>A0A0N1IPZ6</accession>
<keyword evidence="1" id="KW-0732">Signal</keyword>